<keyword evidence="3" id="KW-1185">Reference proteome</keyword>
<proteinExistence type="predicted"/>
<sequence>MTHHSSKAHMDVVLDFAAELTNSLVIDQKKPHLGLNDKILAQLDRQFKHFPLLPASPSSPTRRGFDQEGTKLWNICMQLMTVYRDRSEDLLVACKVKAFAYAMLDYAAPYQGQGSNRALEAAFSIAMTCIDNDCLSLSQKIIEVAAVRLDKLERYESDVKNSKLQQYTIEYYMIRAHLAWLQGRLDIAEHLFSKIPVSDNGRGQARVMDICYKIGNCAISRKQYDVSMKWLGRALRACESIRHMQQASILSNEDKELLILHASARAGLYLDYEERSGFLAEALDALKSRYGGMFPVQAIQLEMLAKEGPDENVFSQVLQSTIESPELEDSHLAIIMYYIQKLFNTSPEVSISMLKQLLEQVILLPNNAISLEKVFIAFVYGLMRSEKCARASFEIFQETITSLKRHHKQPLSKAATEATLILIWKHVNNAISNDDKSVAGQWCLCLFEEPMVQISAANKAKLFRQFLMCTAHDSNASQAIDIFNRMPDECRSCPSTLYLMYRLSLQNSDPTASSIYLESLLEDVKAIPYLLSCIGEALRLGKTQQGLESFEQVLKSVKWTGSEGCHVAKLLQYG</sequence>
<evidence type="ECO:0000313" key="3">
    <source>
        <dbReference type="Proteomes" id="UP000253729"/>
    </source>
</evidence>
<name>A0A3F3PXL9_9EURO</name>
<dbReference type="InterPro" id="IPR039057">
    <property type="entry name" value="Spo22/ZIP4"/>
</dbReference>
<dbReference type="InterPro" id="IPR013940">
    <property type="entry name" value="Spo22/ZIP4/TEX11"/>
</dbReference>
<accession>A0A3F3PXL9</accession>
<dbReference type="RefSeq" id="XP_026624736.1">
    <property type="nucleotide sequence ID" value="XM_026773565.1"/>
</dbReference>
<dbReference type="STRING" id="1341132.A0A3F3PXL9"/>
<dbReference type="PANTHER" id="PTHR40375">
    <property type="entry name" value="SPORULATION-SPECIFIC PROTEIN 22"/>
    <property type="match status" value="1"/>
</dbReference>
<dbReference type="Pfam" id="PF08631">
    <property type="entry name" value="SPO22"/>
    <property type="match status" value="1"/>
</dbReference>
<dbReference type="GO" id="GO:0090173">
    <property type="term" value="P:regulation of synaptonemal complex assembly"/>
    <property type="evidence" value="ECO:0007669"/>
    <property type="project" value="InterPro"/>
</dbReference>
<dbReference type="GeneID" id="38141921"/>
<gene>
    <name evidence="2" type="ORF">BDQ94DRAFT_180196</name>
</gene>
<keyword evidence="1" id="KW-0469">Meiosis</keyword>
<dbReference type="AlphaFoldDB" id="A0A3F3PXL9"/>
<evidence type="ECO:0000313" key="2">
    <source>
        <dbReference type="EMBL" id="RDH31714.1"/>
    </source>
</evidence>
<reference evidence="2 3" key="1">
    <citation type="submission" date="2018-07" db="EMBL/GenBank/DDBJ databases">
        <title>The genomes of Aspergillus section Nigri reveals drivers in fungal speciation.</title>
        <authorList>
            <consortium name="DOE Joint Genome Institute"/>
            <person name="Vesth T.C."/>
            <person name="Nybo J."/>
            <person name="Theobald S."/>
            <person name="Brandl J."/>
            <person name="Frisvad J.C."/>
            <person name="Nielsen K.F."/>
            <person name="Lyhne E.K."/>
            <person name="Kogle M.E."/>
            <person name="Kuo A."/>
            <person name="Riley R."/>
            <person name="Clum A."/>
            <person name="Nolan M."/>
            <person name="Lipzen A."/>
            <person name="Salamov A."/>
            <person name="Henrissat B."/>
            <person name="Wiebenga A."/>
            <person name="De vries R.P."/>
            <person name="Grigoriev I.V."/>
            <person name="Mortensen U.H."/>
            <person name="Andersen M.R."/>
            <person name="Baker S.E."/>
        </authorList>
    </citation>
    <scope>NUCLEOTIDE SEQUENCE [LARGE SCALE GENOMIC DNA]</scope>
    <source>
        <strain evidence="2 3">CBS 139.54b</strain>
    </source>
</reference>
<protein>
    <submittedName>
        <fullName evidence="2">Meiosis protein SPO22/ZIP4 like-domain-containing protein</fullName>
    </submittedName>
</protein>
<dbReference type="PANTHER" id="PTHR40375:SF2">
    <property type="entry name" value="SPORULATION-SPECIFIC PROTEIN 22"/>
    <property type="match status" value="1"/>
</dbReference>
<dbReference type="EMBL" id="KZ852053">
    <property type="protein sequence ID" value="RDH31714.1"/>
    <property type="molecule type" value="Genomic_DNA"/>
</dbReference>
<dbReference type="Proteomes" id="UP000253729">
    <property type="component" value="Unassembled WGS sequence"/>
</dbReference>
<dbReference type="GO" id="GO:0051321">
    <property type="term" value="P:meiotic cell cycle"/>
    <property type="evidence" value="ECO:0007669"/>
    <property type="project" value="UniProtKB-KW"/>
</dbReference>
<evidence type="ECO:0000256" key="1">
    <source>
        <dbReference type="ARBA" id="ARBA00023254"/>
    </source>
</evidence>
<organism evidence="2 3">
    <name type="scientific">Aspergillus welwitschiae</name>
    <dbReference type="NCBI Taxonomy" id="1341132"/>
    <lineage>
        <taxon>Eukaryota</taxon>
        <taxon>Fungi</taxon>
        <taxon>Dikarya</taxon>
        <taxon>Ascomycota</taxon>
        <taxon>Pezizomycotina</taxon>
        <taxon>Eurotiomycetes</taxon>
        <taxon>Eurotiomycetidae</taxon>
        <taxon>Eurotiales</taxon>
        <taxon>Aspergillaceae</taxon>
        <taxon>Aspergillus</taxon>
        <taxon>Aspergillus subgen. Circumdati</taxon>
    </lineage>
</organism>